<proteinExistence type="predicted"/>
<comment type="caution">
    <text evidence="4">The sequence shown here is derived from an EMBL/GenBank/DDBJ whole genome shotgun (WGS) entry which is preliminary data.</text>
</comment>
<dbReference type="InterPro" id="IPR029058">
    <property type="entry name" value="AB_hydrolase_fold"/>
</dbReference>
<dbReference type="AlphaFoldDB" id="A0A430KTD2"/>
<dbReference type="Proteomes" id="UP000283087">
    <property type="component" value="Unassembled WGS sequence"/>
</dbReference>
<feature type="signal peptide" evidence="2">
    <location>
        <begin position="1"/>
        <end position="19"/>
    </location>
</feature>
<sequence length="288" mass="31829">MYSMLLLLGSLLFSSVAFASAIQRAADIAYGQDTQQTFDVYYPADAQQAPVIFMVHGGAWKMGDKASKAVYDNKVERWVTRGFVLISVNYRLLPHADPVSQARDVMRALRYAQRHAARWDADATKFILMGHSSGAHLVSLLATRPAFAMGGLVRKDNPKTPWLGTIALDSAGYDVVSIMSQKGVRRFYQKAFGDKSAYLQQASPLFQLQESITPFLAVCSEKRKDAPCQQAQMFVQKAQSLGTRAELLKVDLSHRAINVELGKANRYTAAVEIFMASLDVSVAALLRQ</sequence>
<dbReference type="InterPro" id="IPR050300">
    <property type="entry name" value="GDXG_lipolytic_enzyme"/>
</dbReference>
<evidence type="ECO:0000256" key="1">
    <source>
        <dbReference type="ARBA" id="ARBA00022801"/>
    </source>
</evidence>
<keyword evidence="2" id="KW-0732">Signal</keyword>
<keyword evidence="1 4" id="KW-0378">Hydrolase</keyword>
<accession>A0A430KTD2</accession>
<gene>
    <name evidence="4" type="ORF">EH243_05575</name>
</gene>
<dbReference type="InterPro" id="IPR049492">
    <property type="entry name" value="BD-FAE-like_dom"/>
</dbReference>
<dbReference type="EMBL" id="RQXW01000004">
    <property type="protein sequence ID" value="RTE66747.1"/>
    <property type="molecule type" value="Genomic_DNA"/>
</dbReference>
<dbReference type="Pfam" id="PF20434">
    <property type="entry name" value="BD-FAE"/>
    <property type="match status" value="1"/>
</dbReference>
<feature type="chain" id="PRO_5019446070" evidence="2">
    <location>
        <begin position="20"/>
        <end position="288"/>
    </location>
</feature>
<name>A0A430KTD2_9GAMM</name>
<evidence type="ECO:0000259" key="3">
    <source>
        <dbReference type="Pfam" id="PF20434"/>
    </source>
</evidence>
<dbReference type="PANTHER" id="PTHR48081">
    <property type="entry name" value="AB HYDROLASE SUPERFAMILY PROTEIN C4A8.06C"/>
    <property type="match status" value="1"/>
</dbReference>
<evidence type="ECO:0000256" key="2">
    <source>
        <dbReference type="SAM" id="SignalP"/>
    </source>
</evidence>
<dbReference type="GO" id="GO:0016787">
    <property type="term" value="F:hydrolase activity"/>
    <property type="evidence" value="ECO:0007669"/>
    <property type="project" value="UniProtKB-KW"/>
</dbReference>
<protein>
    <submittedName>
        <fullName evidence="4">Alpha/beta hydrolase</fullName>
    </submittedName>
</protein>
<evidence type="ECO:0000313" key="4">
    <source>
        <dbReference type="EMBL" id="RTE66747.1"/>
    </source>
</evidence>
<dbReference type="Gene3D" id="3.40.50.1820">
    <property type="entry name" value="alpha/beta hydrolase"/>
    <property type="match status" value="1"/>
</dbReference>
<organism evidence="4 5">
    <name type="scientific">Amphritea opalescens</name>
    <dbReference type="NCBI Taxonomy" id="2490544"/>
    <lineage>
        <taxon>Bacteria</taxon>
        <taxon>Pseudomonadati</taxon>
        <taxon>Pseudomonadota</taxon>
        <taxon>Gammaproteobacteria</taxon>
        <taxon>Oceanospirillales</taxon>
        <taxon>Oceanospirillaceae</taxon>
        <taxon>Amphritea</taxon>
    </lineage>
</organism>
<evidence type="ECO:0000313" key="5">
    <source>
        <dbReference type="Proteomes" id="UP000283087"/>
    </source>
</evidence>
<dbReference type="SUPFAM" id="SSF53474">
    <property type="entry name" value="alpha/beta-Hydrolases"/>
    <property type="match status" value="1"/>
</dbReference>
<feature type="domain" description="BD-FAE-like" evidence="3">
    <location>
        <begin position="39"/>
        <end position="237"/>
    </location>
</feature>
<keyword evidence="5" id="KW-1185">Reference proteome</keyword>
<reference evidence="4 5" key="1">
    <citation type="submission" date="2018-11" db="EMBL/GenBank/DDBJ databases">
        <title>The draft genome sequence of Amphritea opalescens ANRC-JH13T.</title>
        <authorList>
            <person name="Fang Z."/>
            <person name="Zhang Y."/>
            <person name="Han X."/>
        </authorList>
    </citation>
    <scope>NUCLEOTIDE SEQUENCE [LARGE SCALE GENOMIC DNA]</scope>
    <source>
        <strain evidence="4 5">ANRC-JH13</strain>
    </source>
</reference>
<dbReference type="OrthoDB" id="9771666at2"/>